<dbReference type="Pfam" id="PF00589">
    <property type="entry name" value="Phage_integrase"/>
    <property type="match status" value="1"/>
</dbReference>
<name>A0AAE4L009_9STRE</name>
<dbReference type="GO" id="GO:0006310">
    <property type="term" value="P:DNA recombination"/>
    <property type="evidence" value="ECO:0007669"/>
    <property type="project" value="UniProtKB-KW"/>
</dbReference>
<feature type="domain" description="Core-binding (CB)" evidence="6">
    <location>
        <begin position="56"/>
        <end position="138"/>
    </location>
</feature>
<keyword evidence="2 4" id="KW-0238">DNA-binding</keyword>
<dbReference type="InterPro" id="IPR002104">
    <property type="entry name" value="Integrase_catalytic"/>
</dbReference>
<evidence type="ECO:0000313" key="8">
    <source>
        <dbReference type="Proteomes" id="UP001180515"/>
    </source>
</evidence>
<feature type="domain" description="Tyr recombinase" evidence="5">
    <location>
        <begin position="170"/>
        <end position="365"/>
    </location>
</feature>
<evidence type="ECO:0000256" key="1">
    <source>
        <dbReference type="ARBA" id="ARBA00008857"/>
    </source>
</evidence>
<dbReference type="CDD" id="cd01189">
    <property type="entry name" value="INT_ICEBs1_C_like"/>
    <property type="match status" value="1"/>
</dbReference>
<dbReference type="RefSeq" id="WP_103344628.1">
    <property type="nucleotide sequence ID" value="NZ_JARQAG010000021.1"/>
</dbReference>
<evidence type="ECO:0000256" key="3">
    <source>
        <dbReference type="ARBA" id="ARBA00023172"/>
    </source>
</evidence>
<dbReference type="InterPro" id="IPR011010">
    <property type="entry name" value="DNA_brk_join_enz"/>
</dbReference>
<evidence type="ECO:0000256" key="4">
    <source>
        <dbReference type="PROSITE-ProRule" id="PRU01248"/>
    </source>
</evidence>
<comment type="similarity">
    <text evidence="1">Belongs to the 'phage' integrase family.</text>
</comment>
<comment type="caution">
    <text evidence="7">The sequence shown here is derived from an EMBL/GenBank/DDBJ whole genome shotgun (WGS) entry which is preliminary data.</text>
</comment>
<protein>
    <submittedName>
        <fullName evidence="7">Site-specific integrase</fullName>
    </submittedName>
</protein>
<evidence type="ECO:0000256" key="2">
    <source>
        <dbReference type="ARBA" id="ARBA00023125"/>
    </source>
</evidence>
<organism evidence="7 8">
    <name type="scientific">Streptococcus parauberis</name>
    <dbReference type="NCBI Taxonomy" id="1348"/>
    <lineage>
        <taxon>Bacteria</taxon>
        <taxon>Bacillati</taxon>
        <taxon>Bacillota</taxon>
        <taxon>Bacilli</taxon>
        <taxon>Lactobacillales</taxon>
        <taxon>Streptococcaceae</taxon>
        <taxon>Streptococcus</taxon>
    </lineage>
</organism>
<dbReference type="Gene3D" id="1.10.443.10">
    <property type="entry name" value="Intergrase catalytic core"/>
    <property type="match status" value="1"/>
</dbReference>
<accession>A0AAE4L009</accession>
<evidence type="ECO:0000259" key="5">
    <source>
        <dbReference type="PROSITE" id="PS51898"/>
    </source>
</evidence>
<evidence type="ECO:0000259" key="6">
    <source>
        <dbReference type="PROSITE" id="PS51900"/>
    </source>
</evidence>
<dbReference type="GO" id="GO:0015074">
    <property type="term" value="P:DNA integration"/>
    <property type="evidence" value="ECO:0007669"/>
    <property type="project" value="InterPro"/>
</dbReference>
<dbReference type="InterPro" id="IPR010998">
    <property type="entry name" value="Integrase_recombinase_N"/>
</dbReference>
<dbReference type="InterPro" id="IPR044068">
    <property type="entry name" value="CB"/>
</dbReference>
<dbReference type="Gene3D" id="1.10.150.130">
    <property type="match status" value="1"/>
</dbReference>
<dbReference type="PROSITE" id="PS51898">
    <property type="entry name" value="TYR_RECOMBINASE"/>
    <property type="match status" value="1"/>
</dbReference>
<dbReference type="SUPFAM" id="SSF56349">
    <property type="entry name" value="DNA breaking-rejoining enzymes"/>
    <property type="match status" value="1"/>
</dbReference>
<proteinExistence type="inferred from homology"/>
<dbReference type="PANTHER" id="PTHR30349">
    <property type="entry name" value="PHAGE INTEGRASE-RELATED"/>
    <property type="match status" value="1"/>
</dbReference>
<dbReference type="PROSITE" id="PS51900">
    <property type="entry name" value="CB"/>
    <property type="match status" value="1"/>
</dbReference>
<sequence>MATFRKRGSKWDYRIVDSNKNLIASKGGFKTKKEAELEAVRIEIKLKSGAVIDKQITLYELWQNWYETMVVPLGKSPSTLQKHQLRGDLLQRYFGEIPVVSITFSSYQRFINIQAQKWTKDTVRRLNAEVRKVIQFAKRDKLDVDDFTQGVIITGQNKEKAVEDSYISSIEDYNCLVQHVFNLLDYSESVISYLIYIELKTGMRFGEVLGLTWDCINWADQTIHTYRRYDSIQYAWRPPKTVTSDREVPADGDLMKVLFKLKSEQNKWLNLHGIRNPEKFLFLDPFYGVPTNAGVNKKLRSFLEELNIKPYNLTATGLRHTYASILLAKGIDIWVVANVLGHKDITQVTQTYGHLLKEKTDKEYQLIRKLLLQNSSKLVEQK</sequence>
<dbReference type="GO" id="GO:0003677">
    <property type="term" value="F:DNA binding"/>
    <property type="evidence" value="ECO:0007669"/>
    <property type="project" value="UniProtKB-UniRule"/>
</dbReference>
<dbReference type="AlphaFoldDB" id="A0AAE4L009"/>
<evidence type="ECO:0000313" key="7">
    <source>
        <dbReference type="EMBL" id="MDT2732567.1"/>
    </source>
</evidence>
<dbReference type="InterPro" id="IPR050090">
    <property type="entry name" value="Tyrosine_recombinase_XerCD"/>
</dbReference>
<dbReference type="InterPro" id="IPR013762">
    <property type="entry name" value="Integrase-like_cat_sf"/>
</dbReference>
<dbReference type="EMBL" id="JARQAG010000021">
    <property type="protein sequence ID" value="MDT2732567.1"/>
    <property type="molecule type" value="Genomic_DNA"/>
</dbReference>
<dbReference type="Proteomes" id="UP001180515">
    <property type="component" value="Unassembled WGS sequence"/>
</dbReference>
<keyword evidence="3" id="KW-0233">DNA recombination</keyword>
<gene>
    <name evidence="7" type="ORF">P7G31_10095</name>
</gene>
<reference evidence="7" key="1">
    <citation type="submission" date="2023-03" db="EMBL/GenBank/DDBJ databases">
        <authorList>
            <person name="Shen W."/>
            <person name="Cai J."/>
        </authorList>
    </citation>
    <scope>NUCLEOTIDE SEQUENCE</scope>
    <source>
        <strain evidence="7">P82-2</strain>
    </source>
</reference>
<dbReference type="PANTHER" id="PTHR30349:SF64">
    <property type="entry name" value="PROPHAGE INTEGRASE INTD-RELATED"/>
    <property type="match status" value="1"/>
</dbReference>